<dbReference type="EMBL" id="JBEDUW010000002">
    <property type="protein sequence ID" value="KAK9945552.1"/>
    <property type="molecule type" value="Genomic_DNA"/>
</dbReference>
<organism evidence="2 3">
    <name type="scientific">Rubus argutus</name>
    <name type="common">Southern blackberry</name>
    <dbReference type="NCBI Taxonomy" id="59490"/>
    <lineage>
        <taxon>Eukaryota</taxon>
        <taxon>Viridiplantae</taxon>
        <taxon>Streptophyta</taxon>
        <taxon>Embryophyta</taxon>
        <taxon>Tracheophyta</taxon>
        <taxon>Spermatophyta</taxon>
        <taxon>Magnoliopsida</taxon>
        <taxon>eudicotyledons</taxon>
        <taxon>Gunneridae</taxon>
        <taxon>Pentapetalae</taxon>
        <taxon>rosids</taxon>
        <taxon>fabids</taxon>
        <taxon>Rosales</taxon>
        <taxon>Rosaceae</taxon>
        <taxon>Rosoideae</taxon>
        <taxon>Rosoideae incertae sedis</taxon>
        <taxon>Rubus</taxon>
    </lineage>
</organism>
<dbReference type="PANTHER" id="PTHR31694:SF26">
    <property type="entry name" value="OS05G0151100 PROTEIN"/>
    <property type="match status" value="1"/>
</dbReference>
<keyword evidence="1" id="KW-0732">Signal</keyword>
<evidence type="ECO:0000313" key="2">
    <source>
        <dbReference type="EMBL" id="KAK9945552.1"/>
    </source>
</evidence>
<evidence type="ECO:0008006" key="4">
    <source>
        <dbReference type="Google" id="ProtNLM"/>
    </source>
</evidence>
<evidence type="ECO:0000256" key="1">
    <source>
        <dbReference type="SAM" id="SignalP"/>
    </source>
</evidence>
<protein>
    <recommendedName>
        <fullName evidence="4">Desiccation-related protein PCC13-62</fullName>
    </recommendedName>
</protein>
<sequence>MAPSNSCFSSVFLVLLALHFSRIHQVMSLIITPPNCKPIEATDVDRVQFALNLEFCQAEYFLYGAFGKGLDSISPNLTAGGPPPIGVQKALLLNPEVARISEEIAYQQVGNIRSIFETVGGFPRPLLNLSVTLWALLFDLALKKPLIPPFNPYRNSLSFLLAAYAMPDLAQTSYVSSISSFTTNSSSSLASKLLAIKAGQSAVIRTLLYQNATQFVPPYQITVAEFTKAISELTNILGKCGIKSEGILLDNTTLGAENRTTSNVLSADANSLSYSRTEPEILRIVYGTGNEHLPSGFFPKVANGNIAKRYLDLLAS</sequence>
<comment type="caution">
    <text evidence="2">The sequence shown here is derived from an EMBL/GenBank/DDBJ whole genome shotgun (WGS) entry which is preliminary data.</text>
</comment>
<dbReference type="Proteomes" id="UP001457282">
    <property type="component" value="Unassembled WGS sequence"/>
</dbReference>
<proteinExistence type="predicted"/>
<feature type="chain" id="PRO_5044025052" description="Desiccation-related protein PCC13-62" evidence="1">
    <location>
        <begin position="29"/>
        <end position="316"/>
    </location>
</feature>
<keyword evidence="3" id="KW-1185">Reference proteome</keyword>
<dbReference type="InterPro" id="IPR052965">
    <property type="entry name" value="Pigment-catalase-like"/>
</dbReference>
<accession>A0AAW1Y9M8</accession>
<dbReference type="AlphaFoldDB" id="A0AAW1Y9M8"/>
<name>A0AAW1Y9M8_RUBAR</name>
<dbReference type="PANTHER" id="PTHR31694">
    <property type="entry name" value="DESICCATION-LIKE PROTEIN"/>
    <property type="match status" value="1"/>
</dbReference>
<reference evidence="2 3" key="1">
    <citation type="journal article" date="2023" name="G3 (Bethesda)">
        <title>A chromosome-length genome assembly and annotation of blackberry (Rubus argutus, cv. 'Hillquist').</title>
        <authorList>
            <person name="Bruna T."/>
            <person name="Aryal R."/>
            <person name="Dudchenko O."/>
            <person name="Sargent D.J."/>
            <person name="Mead D."/>
            <person name="Buti M."/>
            <person name="Cavallini A."/>
            <person name="Hytonen T."/>
            <person name="Andres J."/>
            <person name="Pham M."/>
            <person name="Weisz D."/>
            <person name="Mascagni F."/>
            <person name="Usai G."/>
            <person name="Natali L."/>
            <person name="Bassil N."/>
            <person name="Fernandez G.E."/>
            <person name="Lomsadze A."/>
            <person name="Armour M."/>
            <person name="Olukolu B."/>
            <person name="Poorten T."/>
            <person name="Britton C."/>
            <person name="Davik J."/>
            <person name="Ashrafi H."/>
            <person name="Aiden E.L."/>
            <person name="Borodovsky M."/>
            <person name="Worthington M."/>
        </authorList>
    </citation>
    <scope>NUCLEOTIDE SEQUENCE [LARGE SCALE GENOMIC DNA]</scope>
    <source>
        <strain evidence="2">PI 553951</strain>
    </source>
</reference>
<evidence type="ECO:0000313" key="3">
    <source>
        <dbReference type="Proteomes" id="UP001457282"/>
    </source>
</evidence>
<dbReference type="Pfam" id="PF13668">
    <property type="entry name" value="Ferritin_2"/>
    <property type="match status" value="1"/>
</dbReference>
<gene>
    <name evidence="2" type="ORF">M0R45_011062</name>
</gene>
<feature type="signal peptide" evidence="1">
    <location>
        <begin position="1"/>
        <end position="28"/>
    </location>
</feature>